<dbReference type="GO" id="GO:0005829">
    <property type="term" value="C:cytosol"/>
    <property type="evidence" value="ECO:0007669"/>
    <property type="project" value="TreeGrafter"/>
</dbReference>
<dbReference type="InterPro" id="IPR006314">
    <property type="entry name" value="Dyp_peroxidase"/>
</dbReference>
<evidence type="ECO:0000313" key="10">
    <source>
        <dbReference type="Proteomes" id="UP001497525"/>
    </source>
</evidence>
<dbReference type="GO" id="GO:0004601">
    <property type="term" value="F:peroxidase activity"/>
    <property type="evidence" value="ECO:0007669"/>
    <property type="project" value="UniProtKB-KW"/>
</dbReference>
<dbReference type="InterPro" id="IPR048328">
    <property type="entry name" value="Dyp_perox_C"/>
</dbReference>
<evidence type="ECO:0000256" key="5">
    <source>
        <dbReference type="ARBA" id="ARBA00023004"/>
    </source>
</evidence>
<name>A0AAV2TLQ1_CALDB</name>
<protein>
    <recommendedName>
        <fullName evidence="11">Dyp-type peroxidase</fullName>
    </recommendedName>
</protein>
<evidence type="ECO:0000259" key="7">
    <source>
        <dbReference type="Pfam" id="PF04261"/>
    </source>
</evidence>
<dbReference type="SUPFAM" id="SSF54909">
    <property type="entry name" value="Dimeric alpha+beta barrel"/>
    <property type="match status" value="1"/>
</dbReference>
<feature type="domain" description="Dyp-type peroxidase N-terminal" evidence="7">
    <location>
        <begin position="26"/>
        <end position="150"/>
    </location>
</feature>
<reference evidence="9" key="1">
    <citation type="submission" date="2024-06" db="EMBL/GenBank/DDBJ databases">
        <authorList>
            <person name="Liu X."/>
            <person name="Lenzi L."/>
            <person name="Haldenby T S."/>
            <person name="Uol C."/>
        </authorList>
    </citation>
    <scope>NUCLEOTIDE SEQUENCE</scope>
</reference>
<comment type="similarity">
    <text evidence="6">Belongs to the DyP-type peroxidase family.</text>
</comment>
<dbReference type="Pfam" id="PF04261">
    <property type="entry name" value="Dyp_perox_N"/>
    <property type="match status" value="1"/>
</dbReference>
<dbReference type="AlphaFoldDB" id="A0AAV2TLQ1"/>
<evidence type="ECO:0000313" key="9">
    <source>
        <dbReference type="EMBL" id="CAL5137766.1"/>
    </source>
</evidence>
<evidence type="ECO:0000256" key="1">
    <source>
        <dbReference type="ARBA" id="ARBA00001970"/>
    </source>
</evidence>
<keyword evidence="3" id="KW-0479">Metal-binding</keyword>
<dbReference type="EMBL" id="CAXLJL010000434">
    <property type="protein sequence ID" value="CAL5137766.1"/>
    <property type="molecule type" value="Genomic_DNA"/>
</dbReference>
<sequence>MSSLAEYPANRSVLCDFGGDQKIEPQTAIVTSGKRRSLFLTITLSADADLEQCVKSVAGIEDYICQIEGSTNANKTAEITAGVGFGDSLICAAGLDKIWTGLKKFSYKNRTGPLGDFPSTGGDIFVHAKCDDRQPLVELSQLILDNLPNGSVLRTEEVYGWVYRDGRDLSGFIDGIANPSTLEERCEAAVDLVSKGSYALTQRWVHDFNILNSTPDNIKEKWIGRTLANGTKLHPLSPAAHIVRSKSTPAIYRQSQPWGNVSEKAGLFFIAYAADPKTFDAVLDSMSGNSNAHIADNVMRFTQSVSGAYWFFPSLEDLRQLGDDS</sequence>
<dbReference type="GO" id="GO:0046872">
    <property type="term" value="F:metal ion binding"/>
    <property type="evidence" value="ECO:0007669"/>
    <property type="project" value="UniProtKB-KW"/>
</dbReference>
<keyword evidence="2" id="KW-0575">Peroxidase</keyword>
<evidence type="ECO:0000256" key="6">
    <source>
        <dbReference type="ARBA" id="ARBA00025737"/>
    </source>
</evidence>
<keyword evidence="4" id="KW-0560">Oxidoreductase</keyword>
<gene>
    <name evidence="9" type="ORF">CDAUBV1_LOCUS12252</name>
</gene>
<comment type="caution">
    <text evidence="9">The sequence shown here is derived from an EMBL/GenBank/DDBJ whole genome shotgun (WGS) entry which is preliminary data.</text>
</comment>
<proteinExistence type="inferred from homology"/>
<dbReference type="InterPro" id="IPR048327">
    <property type="entry name" value="Dyp_perox_N"/>
</dbReference>
<dbReference type="Pfam" id="PF20628">
    <property type="entry name" value="Dyp_perox_C"/>
    <property type="match status" value="1"/>
</dbReference>
<evidence type="ECO:0000256" key="4">
    <source>
        <dbReference type="ARBA" id="ARBA00023002"/>
    </source>
</evidence>
<evidence type="ECO:0000256" key="2">
    <source>
        <dbReference type="ARBA" id="ARBA00022559"/>
    </source>
</evidence>
<dbReference type="InterPro" id="IPR011008">
    <property type="entry name" value="Dimeric_a/b-barrel"/>
</dbReference>
<accession>A0AAV2TLQ1</accession>
<dbReference type="PROSITE" id="PS51404">
    <property type="entry name" value="DYP_PEROXIDASE"/>
    <property type="match status" value="1"/>
</dbReference>
<dbReference type="PANTHER" id="PTHR30521:SF0">
    <property type="entry name" value="DYP-TYPE PEROXIDASE FAMILY PROTEIN"/>
    <property type="match status" value="1"/>
</dbReference>
<evidence type="ECO:0008006" key="11">
    <source>
        <dbReference type="Google" id="ProtNLM"/>
    </source>
</evidence>
<organism evidence="9 10">
    <name type="scientific">Calicophoron daubneyi</name>
    <name type="common">Rumen fluke</name>
    <name type="synonym">Paramphistomum daubneyi</name>
    <dbReference type="NCBI Taxonomy" id="300641"/>
    <lineage>
        <taxon>Eukaryota</taxon>
        <taxon>Metazoa</taxon>
        <taxon>Spiralia</taxon>
        <taxon>Lophotrochozoa</taxon>
        <taxon>Platyhelminthes</taxon>
        <taxon>Trematoda</taxon>
        <taxon>Digenea</taxon>
        <taxon>Plagiorchiida</taxon>
        <taxon>Pronocephalata</taxon>
        <taxon>Paramphistomoidea</taxon>
        <taxon>Paramphistomidae</taxon>
        <taxon>Calicophoron</taxon>
    </lineage>
</organism>
<evidence type="ECO:0000259" key="8">
    <source>
        <dbReference type="Pfam" id="PF20628"/>
    </source>
</evidence>
<dbReference type="PANTHER" id="PTHR30521">
    <property type="entry name" value="DEFERROCHELATASE/PEROXIDASE"/>
    <property type="match status" value="1"/>
</dbReference>
<keyword evidence="5" id="KW-0408">Iron</keyword>
<feature type="domain" description="Dyp-type peroxidase C-terminal" evidence="8">
    <location>
        <begin position="166"/>
        <end position="316"/>
    </location>
</feature>
<dbReference type="Proteomes" id="UP001497525">
    <property type="component" value="Unassembled WGS sequence"/>
</dbReference>
<comment type="cofactor">
    <cofactor evidence="1">
        <name>heme b</name>
        <dbReference type="ChEBI" id="CHEBI:60344"/>
    </cofactor>
</comment>
<dbReference type="NCBIfam" id="TIGR01413">
    <property type="entry name" value="Dyp_perox_fam"/>
    <property type="match status" value="1"/>
</dbReference>
<evidence type="ECO:0000256" key="3">
    <source>
        <dbReference type="ARBA" id="ARBA00022723"/>
    </source>
</evidence>
<dbReference type="GO" id="GO:0020037">
    <property type="term" value="F:heme binding"/>
    <property type="evidence" value="ECO:0007669"/>
    <property type="project" value="InterPro"/>
</dbReference>